<dbReference type="Gene3D" id="1.10.20.10">
    <property type="entry name" value="Histone, subunit A"/>
    <property type="match status" value="1"/>
</dbReference>
<evidence type="ECO:0000256" key="6">
    <source>
        <dbReference type="SAM" id="MobiDB-lite"/>
    </source>
</evidence>
<evidence type="ECO:0000256" key="2">
    <source>
        <dbReference type="ARBA" id="ARBA00007688"/>
    </source>
</evidence>
<feature type="compositionally biased region" description="Polar residues" evidence="6">
    <location>
        <begin position="1"/>
        <end position="11"/>
    </location>
</feature>
<dbReference type="PANTHER" id="PTHR10221:SF9">
    <property type="entry name" value="TRANSCRIPTION INITIATION FACTOR TFIID SUBUNIT 6"/>
    <property type="match status" value="1"/>
</dbReference>
<dbReference type="GO" id="GO:0003713">
    <property type="term" value="F:transcription coactivator activity"/>
    <property type="evidence" value="ECO:0007669"/>
    <property type="project" value="TreeGrafter"/>
</dbReference>
<evidence type="ECO:0000256" key="5">
    <source>
        <dbReference type="ARBA" id="ARBA00023242"/>
    </source>
</evidence>
<organism evidence="7 8">
    <name type="scientific">Photinus pyralis</name>
    <name type="common">Common eastern firefly</name>
    <name type="synonym">Lampyris pyralis</name>
    <dbReference type="NCBI Taxonomy" id="7054"/>
    <lineage>
        <taxon>Eukaryota</taxon>
        <taxon>Metazoa</taxon>
        <taxon>Ecdysozoa</taxon>
        <taxon>Arthropoda</taxon>
        <taxon>Hexapoda</taxon>
        <taxon>Insecta</taxon>
        <taxon>Pterygota</taxon>
        <taxon>Neoptera</taxon>
        <taxon>Endopterygota</taxon>
        <taxon>Coleoptera</taxon>
        <taxon>Polyphaga</taxon>
        <taxon>Elateriformia</taxon>
        <taxon>Elateroidea</taxon>
        <taxon>Lampyridae</taxon>
        <taxon>Lampyrinae</taxon>
        <taxon>Photinus</taxon>
    </lineage>
</organism>
<dbReference type="EMBL" id="VVIM01000002">
    <property type="protein sequence ID" value="KAB0802841.1"/>
    <property type="molecule type" value="Genomic_DNA"/>
</dbReference>
<dbReference type="InterPro" id="IPR037796">
    <property type="entry name" value="TAF6"/>
</dbReference>
<feature type="region of interest" description="Disordered" evidence="6">
    <location>
        <begin position="1"/>
        <end position="50"/>
    </location>
</feature>
<dbReference type="GO" id="GO:0000124">
    <property type="term" value="C:SAGA complex"/>
    <property type="evidence" value="ECO:0007669"/>
    <property type="project" value="InterPro"/>
</dbReference>
<dbReference type="GO" id="GO:0005669">
    <property type="term" value="C:transcription factor TFIID complex"/>
    <property type="evidence" value="ECO:0007669"/>
    <property type="project" value="InterPro"/>
</dbReference>
<evidence type="ECO:0000256" key="1">
    <source>
        <dbReference type="ARBA" id="ARBA00004123"/>
    </source>
</evidence>
<dbReference type="GO" id="GO:0051123">
    <property type="term" value="P:RNA polymerase II preinitiation complex assembly"/>
    <property type="evidence" value="ECO:0007669"/>
    <property type="project" value="TreeGrafter"/>
</dbReference>
<accession>A0A5N4AZQ4</accession>
<dbReference type="OrthoDB" id="6621890at2759"/>
<dbReference type="InterPro" id="IPR009072">
    <property type="entry name" value="Histone-fold"/>
</dbReference>
<evidence type="ECO:0000313" key="7">
    <source>
        <dbReference type="EMBL" id="KAB0802841.1"/>
    </source>
</evidence>
<name>A0A5N4AZQ4_PHOPY</name>
<dbReference type="InterPro" id="IPR046344">
    <property type="entry name" value="TAF6_C_sf"/>
</dbReference>
<dbReference type="Gene3D" id="1.25.40.770">
    <property type="entry name" value="TAF6, C-terminal HEAT repeat domain"/>
    <property type="match status" value="1"/>
</dbReference>
<evidence type="ECO:0000256" key="4">
    <source>
        <dbReference type="ARBA" id="ARBA00023163"/>
    </source>
</evidence>
<comment type="caution">
    <text evidence="7">The sequence shown here is derived from an EMBL/GenBank/DDBJ whole genome shotgun (WGS) entry which is preliminary data.</text>
</comment>
<keyword evidence="3" id="KW-0805">Transcription regulation</keyword>
<dbReference type="Proteomes" id="UP000327044">
    <property type="component" value="Unassembled WGS sequence"/>
</dbReference>
<protein>
    <recommendedName>
        <fullName evidence="9">TATA box binding protein associated factor (TAF) histone-like fold domain-containing protein</fullName>
    </recommendedName>
</protein>
<comment type="subcellular location">
    <subcellularLocation>
        <location evidence="1">Nucleus</location>
    </subcellularLocation>
</comment>
<sequence>MKPSTNKIGNNSKSKKSSKDREKRKSQSTVETPNQTNSEKGSPNKDNGFRKYSGYGVEELTIIAEQSINEHLTEEVCTAFTEDINYRLRHIIYEALVQARLSGQNYISGNDIDDIFDCLQIPKVYGAETEPVWIPFGDQNLYYLDDAKVNLVDVAEESLSFVQPEESILTRKWLPESKEISPNLKQYFIVMCEAIVSKDEKLYETALDNIKTNNNIGPIIEWFYHFGYLLLSKDITYDSLTMRALNLISKLELNPISSLIVSEKQIMLLTRLLLQRLLRFVSNSELIRPICQLLALLCKRVTPRVIILKKMVCKFSDVRDEFALPVICAVNHLGLDAIYSIILPHLNFLMGMIEEQSEPDFTLELLRSYNILCIEQQNSRELCDTFYNTLGEAIIPIWKYPRIQMNDDPEIEYWQYAKGQLRRSRRRIAVPEKPQHQKLHIEEVFPECEVEIKKEIFEFEFENSPPIEENDVKPIIQFKFHTFAPAVGRLRFLKLSTFSPSQIKQTHVTVGKSSLITPVLKVSNKHRHCVFHTMMYHNL</sequence>
<gene>
    <name evidence="7" type="ORF">PPYR_05027</name>
</gene>
<reference evidence="7 8" key="1">
    <citation type="journal article" date="2018" name="Elife">
        <title>Firefly genomes illuminate parallel origins of bioluminescence in beetles.</title>
        <authorList>
            <person name="Fallon T.R."/>
            <person name="Lower S.E."/>
            <person name="Chang C.H."/>
            <person name="Bessho-Uehara M."/>
            <person name="Martin G.J."/>
            <person name="Bewick A.J."/>
            <person name="Behringer M."/>
            <person name="Debat H.J."/>
            <person name="Wong I."/>
            <person name="Day J.C."/>
            <person name="Suvorov A."/>
            <person name="Silva C.J."/>
            <person name="Stanger-Hall K.F."/>
            <person name="Hall D.W."/>
            <person name="Schmitz R.J."/>
            <person name="Nelson D.R."/>
            <person name="Lewis S.M."/>
            <person name="Shigenobu S."/>
            <person name="Bybee S.M."/>
            <person name="Larracuente A.M."/>
            <person name="Oba Y."/>
            <person name="Weng J.K."/>
        </authorList>
    </citation>
    <scope>NUCLEOTIDE SEQUENCE [LARGE SCALE GENOMIC DNA]</scope>
    <source>
        <strain evidence="7">1611_PpyrPB1</strain>
        <tissue evidence="7">Whole body</tissue>
    </source>
</reference>
<dbReference type="PANTHER" id="PTHR10221">
    <property type="entry name" value="TRANSCRIPTION INITIATION FACTOR TFIID SUBUNIT 6"/>
    <property type="match status" value="1"/>
</dbReference>
<dbReference type="AlphaFoldDB" id="A0A5N4AZQ4"/>
<dbReference type="InParanoid" id="A0A5N4AZQ4"/>
<feature type="compositionally biased region" description="Polar residues" evidence="6">
    <location>
        <begin position="29"/>
        <end position="45"/>
    </location>
</feature>
<keyword evidence="4" id="KW-0804">Transcription</keyword>
<evidence type="ECO:0000256" key="3">
    <source>
        <dbReference type="ARBA" id="ARBA00023015"/>
    </source>
</evidence>
<proteinExistence type="inferred from homology"/>
<evidence type="ECO:0000313" key="8">
    <source>
        <dbReference type="Proteomes" id="UP000327044"/>
    </source>
</evidence>
<dbReference type="GO" id="GO:0046695">
    <property type="term" value="C:SLIK (SAGA-like) complex"/>
    <property type="evidence" value="ECO:0007669"/>
    <property type="project" value="InterPro"/>
</dbReference>
<comment type="similarity">
    <text evidence="2">Belongs to the TAF6 family.</text>
</comment>
<keyword evidence="8" id="KW-1185">Reference proteome</keyword>
<keyword evidence="5" id="KW-0539">Nucleus</keyword>
<dbReference type="GO" id="GO:0016251">
    <property type="term" value="F:RNA polymerase II general transcription initiation factor activity"/>
    <property type="evidence" value="ECO:0007669"/>
    <property type="project" value="InterPro"/>
</dbReference>
<dbReference type="GO" id="GO:0046982">
    <property type="term" value="F:protein heterodimerization activity"/>
    <property type="evidence" value="ECO:0007669"/>
    <property type="project" value="InterPro"/>
</dbReference>
<evidence type="ECO:0008006" key="9">
    <source>
        <dbReference type="Google" id="ProtNLM"/>
    </source>
</evidence>